<dbReference type="SUPFAM" id="SSF52540">
    <property type="entry name" value="P-loop containing nucleoside triphosphate hydrolases"/>
    <property type="match status" value="1"/>
</dbReference>
<dbReference type="Pfam" id="PF02534">
    <property type="entry name" value="T4SS-DNA_transf"/>
    <property type="match status" value="1"/>
</dbReference>
<dbReference type="Gene3D" id="3.40.50.300">
    <property type="entry name" value="P-loop containing nucleotide triphosphate hydrolases"/>
    <property type="match status" value="2"/>
</dbReference>
<feature type="region of interest" description="Disordered" evidence="1">
    <location>
        <begin position="692"/>
        <end position="713"/>
    </location>
</feature>
<keyword evidence="3" id="KW-1185">Reference proteome</keyword>
<sequence length="713" mass="78955">MTTKEFVWREVSLQRPYEMETLWDILTHIAALTSRGPVVWEARCKAGRMRYLVGTPKWSVGRVQEVFKAHANVQFTEGVRREPVTEARRVKISKPVLSLNTEVSAAMIRAALAAMTGAKSGAECVVQIVLGAAFAPSTTPKNLPDPNATWLQAMLGSVHNASPEQRKAIREKAEQYTYDAVIRTGISGDHASTRLHNIISALRTLESAGVHIHTDKEQPEHLDTASLPWRMPLRLSVKELACFLLLPAGEEELPGTPGLHPKLLLPPKWYREPRYASENRCFATSLDTEPRPLSIAPKDALEHTVLLGPTGSGKSTAMQHLILSDIRAGRSVLVLDPKADLVTDLLERIPEERKDDVVVIDPSDPAPVGFNPLMYNKDPSLTADAILAVFQELFAQNWGIRSADVLGGALLTLARIKGSNLLWLPQLLTDESFRRNIVSHVKDPIALEPFWRHYDAMKDTERRTEIAPVLNKLRQITYRPGLRNVLGQSEPKFSLADLFLKRRIVLVPLNRGLIGAESARLLGSLIVGLTWTLALSRANVAPEKRHMVSVYVDELQDYLSLPTSFSDALAQARGLGVAYTVAHQYRGQLPPDIKAGIDANCRNKIIFGLNSDDAKDMAAQAPELLPLDFMTLPRYQIYTSFQSGGRNTGWISGQTMPPAPPIRMAAEIKAESMRRYGVPAEETEAALIRLMTRPEPEPDPAVTDAPIGRRKKP</sequence>
<accession>A0A926DL74</accession>
<dbReference type="GO" id="GO:0016020">
    <property type="term" value="C:membrane"/>
    <property type="evidence" value="ECO:0007669"/>
    <property type="project" value="InterPro"/>
</dbReference>
<evidence type="ECO:0000256" key="1">
    <source>
        <dbReference type="SAM" id="MobiDB-lite"/>
    </source>
</evidence>
<dbReference type="PANTHER" id="PTHR30121">
    <property type="entry name" value="UNCHARACTERIZED PROTEIN YJGR-RELATED"/>
    <property type="match status" value="1"/>
</dbReference>
<dbReference type="InterPro" id="IPR051162">
    <property type="entry name" value="T4SS_component"/>
</dbReference>
<name>A0A926DL74_9FIRM</name>
<proteinExistence type="predicted"/>
<evidence type="ECO:0000313" key="3">
    <source>
        <dbReference type="Proteomes" id="UP000611762"/>
    </source>
</evidence>
<dbReference type="RefSeq" id="WP_249311205.1">
    <property type="nucleotide sequence ID" value="NZ_JACRSU010000001.1"/>
</dbReference>
<dbReference type="InterPro" id="IPR027417">
    <property type="entry name" value="P-loop_NTPase"/>
</dbReference>
<dbReference type="EMBL" id="JACRSU010000001">
    <property type="protein sequence ID" value="MBC8540073.1"/>
    <property type="molecule type" value="Genomic_DNA"/>
</dbReference>
<dbReference type="Proteomes" id="UP000611762">
    <property type="component" value="Unassembled WGS sequence"/>
</dbReference>
<organism evidence="2 3">
    <name type="scientific">Congzhengia minquanensis</name>
    <dbReference type="NCBI Taxonomy" id="2763657"/>
    <lineage>
        <taxon>Bacteria</taxon>
        <taxon>Bacillati</taxon>
        <taxon>Bacillota</taxon>
        <taxon>Clostridia</taxon>
        <taxon>Eubacteriales</taxon>
        <taxon>Oscillospiraceae</taxon>
        <taxon>Congzhengia</taxon>
    </lineage>
</organism>
<dbReference type="InterPro" id="IPR003688">
    <property type="entry name" value="TraG/VirD4"/>
</dbReference>
<dbReference type="CDD" id="cd01127">
    <property type="entry name" value="TrwB_TraG_TraD_VirD4"/>
    <property type="match status" value="1"/>
</dbReference>
<comment type="caution">
    <text evidence="2">The sequence shown here is derived from an EMBL/GenBank/DDBJ whole genome shotgun (WGS) entry which is preliminary data.</text>
</comment>
<reference evidence="2" key="1">
    <citation type="submission" date="2020-08" db="EMBL/GenBank/DDBJ databases">
        <title>Genome public.</title>
        <authorList>
            <person name="Liu C."/>
            <person name="Sun Q."/>
        </authorList>
    </citation>
    <scope>NUCLEOTIDE SEQUENCE</scope>
    <source>
        <strain evidence="2">H8</strain>
    </source>
</reference>
<gene>
    <name evidence="2" type="ORF">H8698_03665</name>
</gene>
<evidence type="ECO:0000313" key="2">
    <source>
        <dbReference type="EMBL" id="MBC8540073.1"/>
    </source>
</evidence>
<protein>
    <submittedName>
        <fullName evidence="2">Type IV secretory system conjugative DNA transfer family protein</fullName>
    </submittedName>
</protein>
<dbReference type="PANTHER" id="PTHR30121:SF6">
    <property type="entry name" value="SLR6007 PROTEIN"/>
    <property type="match status" value="1"/>
</dbReference>
<dbReference type="AlphaFoldDB" id="A0A926DL74"/>